<accession>A0A2K9NFZ9</accession>
<dbReference type="EMBL" id="CP025612">
    <property type="protein sequence ID" value="AUN31942.1"/>
    <property type="molecule type" value="Genomic_DNA"/>
</dbReference>
<evidence type="ECO:0000313" key="1">
    <source>
        <dbReference type="EMBL" id="AUN31942.1"/>
    </source>
</evidence>
<proteinExistence type="predicted"/>
<dbReference type="AlphaFoldDB" id="A0A2K9NFZ9"/>
<protein>
    <submittedName>
        <fullName evidence="1">Uncharacterized protein</fullName>
    </submittedName>
</protein>
<keyword evidence="2" id="KW-1185">Reference proteome</keyword>
<organism evidence="1 2">
    <name type="scientific">Niveispirillum cyanobacteriorum</name>
    <dbReference type="NCBI Taxonomy" id="1612173"/>
    <lineage>
        <taxon>Bacteria</taxon>
        <taxon>Pseudomonadati</taxon>
        <taxon>Pseudomonadota</taxon>
        <taxon>Alphaproteobacteria</taxon>
        <taxon>Rhodospirillales</taxon>
        <taxon>Azospirillaceae</taxon>
        <taxon>Niveispirillum</taxon>
    </lineage>
</organism>
<evidence type="ECO:0000313" key="2">
    <source>
        <dbReference type="Proteomes" id="UP000234752"/>
    </source>
</evidence>
<dbReference type="KEGG" id="ncb:C0V82_16045"/>
<gene>
    <name evidence="1" type="ORF">C0V82_16045</name>
</gene>
<sequence>MAMTDILNSPEALAFKALIADAIYRHGKDGRCHEIEEIAEFRFRQLHINAQFSVDQSWCDLLAEAYAMRPHDGDTRTGAESWAPTELELAGIPFTTRSATILDASERVTAVGVVEARTDGEMYRLLAKQYPEAYGFGHHDGVPNVIPLRRLAE</sequence>
<dbReference type="Proteomes" id="UP000234752">
    <property type="component" value="Chromosome eg_2"/>
</dbReference>
<reference evidence="1 2" key="1">
    <citation type="submission" date="2017-12" db="EMBL/GenBank/DDBJ databases">
        <title>Genomes of bacteria within cyanobacterial aggregates.</title>
        <authorList>
            <person name="Cai H."/>
        </authorList>
    </citation>
    <scope>NUCLEOTIDE SEQUENCE [LARGE SCALE GENOMIC DNA]</scope>
    <source>
        <strain evidence="1 2">TH16</strain>
    </source>
</reference>
<name>A0A2K9NFZ9_9PROT</name>